<feature type="signal peptide" evidence="1">
    <location>
        <begin position="1"/>
        <end position="27"/>
    </location>
</feature>
<accession>A0A193LJQ3</accession>
<evidence type="ECO:0008006" key="4">
    <source>
        <dbReference type="Google" id="ProtNLM"/>
    </source>
</evidence>
<proteinExistence type="predicted"/>
<dbReference type="STRING" id="1548547.BA177_17150"/>
<sequence length="431" mass="47302">MKKDIARTLAAATCSLLGSATLAPLQAQEEPNWDFNTALLYYGESDSRVQDISLNVLARRTFNDDRSLSLGLAVDSLTGATPSGALPMPQAQTFTSPSGDASYTVAAGEHPLDNTFLDTRYALNAAWTQPLGRLYNGTAGVSFSKEYDYTHFGANFGLSRDFNKRNTTLSLGLAFSQDDIEPVGGAPVPLSSMLEVGNQNNKLGDDSKDVVDLLIGITQVINERLVLRANYSFSDASGYLNDPYKILSVVDGLSGDTIALAPSASGPSHAYRFESRPDSRGKHSLYGQAKYFMNGKVLDVSYRYMTDDWGVDSHTLDGRLRVPFGERSYLEPHLRFYTQTEADFYRASLTDGEPLPMYAASDYRLGSFDAITAGLKYGWETKAGHDAAVRLEYYKQTGDVPDDQVIGNQRDRDLYPGLDAIVLNFSYRFGL</sequence>
<reference evidence="2 3" key="1">
    <citation type="submission" date="2016-06" db="EMBL/GenBank/DDBJ databases">
        <title>Complete genome sequence of a deep-branching marine Gamma Proteobacterium Woeseia oceani type strain XK5.</title>
        <authorList>
            <person name="Mu D."/>
            <person name="Du Z."/>
        </authorList>
    </citation>
    <scope>NUCLEOTIDE SEQUENCE [LARGE SCALE GENOMIC DNA]</scope>
    <source>
        <strain evidence="2 3">XK5</strain>
    </source>
</reference>
<dbReference type="EMBL" id="CP016268">
    <property type="protein sequence ID" value="ANO52686.1"/>
    <property type="molecule type" value="Genomic_DNA"/>
</dbReference>
<evidence type="ECO:0000313" key="2">
    <source>
        <dbReference type="EMBL" id="ANO52686.1"/>
    </source>
</evidence>
<feature type="chain" id="PRO_5008260348" description="DUF3570 domain-containing protein" evidence="1">
    <location>
        <begin position="28"/>
        <end position="431"/>
    </location>
</feature>
<dbReference type="Pfam" id="PF12094">
    <property type="entry name" value="DUF3570"/>
    <property type="match status" value="1"/>
</dbReference>
<dbReference type="InterPro" id="IPR021953">
    <property type="entry name" value="DUF3570"/>
</dbReference>
<name>A0A193LJQ3_9GAMM</name>
<protein>
    <recommendedName>
        <fullName evidence="4">DUF3570 domain-containing protein</fullName>
    </recommendedName>
</protein>
<keyword evidence="1" id="KW-0732">Signal</keyword>
<evidence type="ECO:0000256" key="1">
    <source>
        <dbReference type="SAM" id="SignalP"/>
    </source>
</evidence>
<evidence type="ECO:0000313" key="3">
    <source>
        <dbReference type="Proteomes" id="UP000092695"/>
    </source>
</evidence>
<dbReference type="Proteomes" id="UP000092695">
    <property type="component" value="Chromosome"/>
</dbReference>
<gene>
    <name evidence="2" type="ORF">BA177_17150</name>
</gene>
<dbReference type="AlphaFoldDB" id="A0A193LJQ3"/>
<organism evidence="2 3">
    <name type="scientific">Woeseia oceani</name>
    <dbReference type="NCBI Taxonomy" id="1548547"/>
    <lineage>
        <taxon>Bacteria</taxon>
        <taxon>Pseudomonadati</taxon>
        <taxon>Pseudomonadota</taxon>
        <taxon>Gammaproteobacteria</taxon>
        <taxon>Woeseiales</taxon>
        <taxon>Woeseiaceae</taxon>
        <taxon>Woeseia</taxon>
    </lineage>
</organism>
<dbReference type="RefSeq" id="WP_068618254.1">
    <property type="nucleotide sequence ID" value="NZ_CP016268.1"/>
</dbReference>
<dbReference type="OrthoDB" id="5450709at2"/>
<dbReference type="KEGG" id="woc:BA177_17150"/>
<keyword evidence="3" id="KW-1185">Reference proteome</keyword>